<evidence type="ECO:0000256" key="5">
    <source>
        <dbReference type="ARBA" id="ARBA00022833"/>
    </source>
</evidence>
<comment type="cofactor">
    <cofactor evidence="1">
        <name>Zn(2+)</name>
        <dbReference type="ChEBI" id="CHEBI:29105"/>
    </cofactor>
</comment>
<protein>
    <submittedName>
        <fullName evidence="9">M14 family metallopeptidase</fullName>
    </submittedName>
</protein>
<keyword evidence="3" id="KW-0645">Protease</keyword>
<organism evidence="9 10">
    <name type="scientific">Staphylococcus hsinchuensis</name>
    <dbReference type="NCBI Taxonomy" id="3051183"/>
    <lineage>
        <taxon>Bacteria</taxon>
        <taxon>Bacillati</taxon>
        <taxon>Bacillota</taxon>
        <taxon>Bacilli</taxon>
        <taxon>Bacillales</taxon>
        <taxon>Staphylococcaceae</taxon>
        <taxon>Staphylococcus</taxon>
    </lineage>
</organism>
<evidence type="ECO:0000256" key="7">
    <source>
        <dbReference type="PROSITE-ProRule" id="PRU01379"/>
    </source>
</evidence>
<accession>A0ABZ3EBF3</accession>
<evidence type="ECO:0000256" key="2">
    <source>
        <dbReference type="ARBA" id="ARBA00005988"/>
    </source>
</evidence>
<keyword evidence="5" id="KW-0862">Zinc</keyword>
<keyword evidence="4" id="KW-0378">Hydrolase</keyword>
<reference evidence="9 10" key="1">
    <citation type="journal article" date="2024" name="Pathogens">
        <title>Staphylococcus hsinchuensis sp. nov., Isolated from Soymilk.</title>
        <authorList>
            <person name="Wang Y.T."/>
            <person name="Lin Y.C."/>
            <person name="Hsieh Y.H."/>
            <person name="Lin Y.T."/>
            <person name="Hamada M."/>
            <person name="Chen C.C."/>
            <person name="Liou J.S."/>
            <person name="Lee A.Y."/>
            <person name="Zhang W.L."/>
            <person name="Chen Y.T."/>
            <person name="Huang C.H."/>
        </authorList>
    </citation>
    <scope>NUCLEOTIDE SEQUENCE [LARGE SCALE GENOMIC DNA]</scope>
    <source>
        <strain evidence="9 10">H164</strain>
    </source>
</reference>
<dbReference type="PANTHER" id="PTHR11705:SF143">
    <property type="entry name" value="SLL0236 PROTEIN"/>
    <property type="match status" value="1"/>
</dbReference>
<dbReference type="PROSITE" id="PS52035">
    <property type="entry name" value="PEPTIDASE_M14"/>
    <property type="match status" value="1"/>
</dbReference>
<evidence type="ECO:0000313" key="10">
    <source>
        <dbReference type="Proteomes" id="UP001436297"/>
    </source>
</evidence>
<dbReference type="CDD" id="cd00596">
    <property type="entry name" value="Peptidase_M14_like"/>
    <property type="match status" value="1"/>
</dbReference>
<dbReference type="InterPro" id="IPR000834">
    <property type="entry name" value="Peptidase_M14"/>
</dbReference>
<evidence type="ECO:0000259" key="8">
    <source>
        <dbReference type="PROSITE" id="PS52035"/>
    </source>
</evidence>
<dbReference type="Proteomes" id="UP001436297">
    <property type="component" value="Chromosome"/>
</dbReference>
<dbReference type="EMBL" id="CP128355">
    <property type="protein sequence ID" value="XAF69629.1"/>
    <property type="molecule type" value="Genomic_DNA"/>
</dbReference>
<keyword evidence="10" id="KW-1185">Reference proteome</keyword>
<dbReference type="RefSeq" id="WP_342610263.1">
    <property type="nucleotide sequence ID" value="NZ_CP128355.1"/>
</dbReference>
<evidence type="ECO:0000256" key="1">
    <source>
        <dbReference type="ARBA" id="ARBA00001947"/>
    </source>
</evidence>
<name>A0ABZ3EBF3_9STAP</name>
<gene>
    <name evidence="9" type="ORF">QQM35_06010</name>
</gene>
<feature type="active site" description="Proton donor/acceptor" evidence="7">
    <location>
        <position position="385"/>
    </location>
</feature>
<dbReference type="SMART" id="SM00631">
    <property type="entry name" value="Zn_pept"/>
    <property type="match status" value="1"/>
</dbReference>
<dbReference type="PANTHER" id="PTHR11705">
    <property type="entry name" value="PROTEASE FAMILY M14 CARBOXYPEPTIDASE A,B"/>
    <property type="match status" value="1"/>
</dbReference>
<keyword evidence="6" id="KW-0482">Metalloprotease</keyword>
<comment type="similarity">
    <text evidence="2 7">Belongs to the peptidase M14 family.</text>
</comment>
<evidence type="ECO:0000256" key="3">
    <source>
        <dbReference type="ARBA" id="ARBA00022670"/>
    </source>
</evidence>
<sequence>MRKTIYTKLSNLFGYRFVNENELNYKAIRDMLFALEEEQYKHVNRDVTSHNAHQILYKLQTGPDTTVAKELVYQSQRIRNLVLGTIGNGQQEVRDSRTSLDGVNHPLLSERLRHDLTKMDDSVQKELNVADDNSYLFTPPFIPSAEPGVNGMPSTNDPTENLKATYDTFVDNQYCRKEYVGKDQSGEYGVYRYIFEPENYTKTIVLTSCIHGNEYSAFYANYHFMDLVINQWYKNSQLAYLRKNVRMIIVPIVNPWGFANSERENVNNVDLNRNFDYNWKYGTSKAGGGSTGSKAFSEAESKNMRNMFGNIDHVTGHVDCHNIVSQVSDYCLFYPRFGNQQNNDLTEMMHEMQDTGDYVTWGSSTLASFSNWVGITKDITSFLPEIYEGRAGVPRGAAEMWRSVYFIGNIILKIAQAESREDGRTANEPIVKSFVYSSRYNGPGVEPFSLIAKDSYQRMLMTQQRFKVTANGFVELNGSITVEVDRDTKFGVNPGIVQNYNPFFGNGKTRRRQLFKVEHRLTKGIHTIPINAVAAVQYSTTAPPGVHRTNEVFPAVDVMRKEGVAKVRNMILNVKFTPSHSHNAVQMFTSATMGNQKEETFKQIYPNKPTPYDIRNDIKINRR</sequence>
<evidence type="ECO:0000256" key="6">
    <source>
        <dbReference type="ARBA" id="ARBA00023049"/>
    </source>
</evidence>
<proteinExistence type="inferred from homology"/>
<dbReference type="SUPFAM" id="SSF53187">
    <property type="entry name" value="Zn-dependent exopeptidases"/>
    <property type="match status" value="1"/>
</dbReference>
<feature type="domain" description="Peptidase M14" evidence="8">
    <location>
        <begin position="151"/>
        <end position="411"/>
    </location>
</feature>
<dbReference type="Pfam" id="PF00246">
    <property type="entry name" value="Peptidase_M14"/>
    <property type="match status" value="1"/>
</dbReference>
<dbReference type="Gene3D" id="3.40.630.10">
    <property type="entry name" value="Zn peptidases"/>
    <property type="match status" value="1"/>
</dbReference>
<evidence type="ECO:0000256" key="4">
    <source>
        <dbReference type="ARBA" id="ARBA00022801"/>
    </source>
</evidence>
<evidence type="ECO:0000313" key="9">
    <source>
        <dbReference type="EMBL" id="XAF69629.1"/>
    </source>
</evidence>